<dbReference type="PANTHER" id="PTHR30474:SF14">
    <property type="entry name" value="CELL CYCLE PROTEIN"/>
    <property type="match status" value="1"/>
</dbReference>
<feature type="transmembrane region" description="Helical" evidence="9">
    <location>
        <begin position="51"/>
        <end position="69"/>
    </location>
</feature>
<dbReference type="GO" id="GO:0005886">
    <property type="term" value="C:plasma membrane"/>
    <property type="evidence" value="ECO:0007669"/>
    <property type="project" value="TreeGrafter"/>
</dbReference>
<feature type="transmembrane region" description="Helical" evidence="9">
    <location>
        <begin position="282"/>
        <end position="305"/>
    </location>
</feature>
<dbReference type="GO" id="GO:0015648">
    <property type="term" value="F:lipid-linked peptidoglycan transporter activity"/>
    <property type="evidence" value="ECO:0007669"/>
    <property type="project" value="TreeGrafter"/>
</dbReference>
<dbReference type="InterPro" id="IPR018365">
    <property type="entry name" value="Cell_cycle_FtsW-rel_CS"/>
</dbReference>
<keyword evidence="6 9" id="KW-0472">Membrane</keyword>
<keyword evidence="3 9" id="KW-0812">Transmembrane</keyword>
<dbReference type="InterPro" id="IPR001182">
    <property type="entry name" value="FtsW/RodA"/>
</dbReference>
<name>A0A542XCU7_9MICO</name>
<dbReference type="GO" id="GO:0032153">
    <property type="term" value="C:cell division site"/>
    <property type="evidence" value="ECO:0007669"/>
    <property type="project" value="TreeGrafter"/>
</dbReference>
<dbReference type="GO" id="GO:0008955">
    <property type="term" value="F:peptidoglycan glycosyltransferase activity"/>
    <property type="evidence" value="ECO:0007669"/>
    <property type="project" value="UniProtKB-EC"/>
</dbReference>
<dbReference type="EC" id="2.4.99.28" evidence="7"/>
<sequence>MTLARTGTEARRQLSWTRTDWGLVVAALGLSLVGAMLVWSATRGTSGNSYLVRHLLNTAVGVGLGLAVMRIDFRTIRAWAPWVYLASLLGLVAVLSPLGSTINGSRSWVQLPGFSIQPAELAKVALCIGLAMILAERGERDHPPPQRDVALAVGLAAVPILLVLAQPDLGSAVVLVMISLGVVAVSGASRWWLVGAAVGMVAAVVAAWTTPLLSDYQRDRLLAFADPTIDPQGIGYQVSQVRLAIGSGGWWGQGVGEGTQTQGGFIPFQQTDFVFSVAGEELGFAGAAGLLLVSGFVVLRAFLIARDAQDSFGRLVATGVGCWLLFQTVQNVGMNLGMLPVTGLPLPFVSYGGSSMFACWVAVGLLGNVHLVNLRKLF</sequence>
<keyword evidence="11" id="KW-1185">Reference proteome</keyword>
<dbReference type="AlphaFoldDB" id="A0A542XCU7"/>
<accession>A0A542XCU7</accession>
<feature type="transmembrane region" description="Helical" evidence="9">
    <location>
        <begin position="21"/>
        <end position="39"/>
    </location>
</feature>
<dbReference type="Pfam" id="PF01098">
    <property type="entry name" value="FTSW_RODA_SPOVE"/>
    <property type="match status" value="1"/>
</dbReference>
<dbReference type="PROSITE" id="PS00428">
    <property type="entry name" value="FTSW_RODA_SPOVE"/>
    <property type="match status" value="1"/>
</dbReference>
<proteinExistence type="predicted"/>
<evidence type="ECO:0000256" key="9">
    <source>
        <dbReference type="SAM" id="Phobius"/>
    </source>
</evidence>
<evidence type="ECO:0000313" key="11">
    <source>
        <dbReference type="Proteomes" id="UP000318336"/>
    </source>
</evidence>
<keyword evidence="5 9" id="KW-1133">Transmembrane helix</keyword>
<evidence type="ECO:0000256" key="3">
    <source>
        <dbReference type="ARBA" id="ARBA00022692"/>
    </source>
</evidence>
<organism evidence="10 11">
    <name type="scientific">Barrientosiimonas humi</name>
    <dbReference type="NCBI Taxonomy" id="999931"/>
    <lineage>
        <taxon>Bacteria</taxon>
        <taxon>Bacillati</taxon>
        <taxon>Actinomycetota</taxon>
        <taxon>Actinomycetes</taxon>
        <taxon>Micrococcales</taxon>
        <taxon>Dermacoccaceae</taxon>
        <taxon>Barrientosiimonas</taxon>
    </lineage>
</organism>
<comment type="pathway">
    <text evidence="2">Cell wall biogenesis; peptidoglycan biosynthesis.</text>
</comment>
<dbReference type="GO" id="GO:0051301">
    <property type="term" value="P:cell division"/>
    <property type="evidence" value="ECO:0007669"/>
    <property type="project" value="InterPro"/>
</dbReference>
<evidence type="ECO:0000256" key="7">
    <source>
        <dbReference type="ARBA" id="ARBA00044770"/>
    </source>
</evidence>
<dbReference type="PANTHER" id="PTHR30474">
    <property type="entry name" value="CELL CYCLE PROTEIN"/>
    <property type="match status" value="1"/>
</dbReference>
<dbReference type="Proteomes" id="UP000318336">
    <property type="component" value="Unassembled WGS sequence"/>
</dbReference>
<evidence type="ECO:0000256" key="2">
    <source>
        <dbReference type="ARBA" id="ARBA00004752"/>
    </source>
</evidence>
<dbReference type="RefSeq" id="WP_142005627.1">
    <property type="nucleotide sequence ID" value="NZ_CAJTBP010000001.1"/>
</dbReference>
<feature type="transmembrane region" description="Helical" evidence="9">
    <location>
        <begin position="312"/>
        <end position="329"/>
    </location>
</feature>
<reference evidence="10 11" key="1">
    <citation type="submission" date="2019-06" db="EMBL/GenBank/DDBJ databases">
        <title>Sequencing the genomes of 1000 actinobacteria strains.</title>
        <authorList>
            <person name="Klenk H.-P."/>
        </authorList>
    </citation>
    <scope>NUCLEOTIDE SEQUENCE [LARGE SCALE GENOMIC DNA]</scope>
    <source>
        <strain evidence="10 11">DSM 24617</strain>
    </source>
</reference>
<feature type="transmembrane region" description="Helical" evidence="9">
    <location>
        <begin position="192"/>
        <end position="213"/>
    </location>
</feature>
<feature type="transmembrane region" description="Helical" evidence="9">
    <location>
        <begin position="147"/>
        <end position="163"/>
    </location>
</feature>
<feature type="transmembrane region" description="Helical" evidence="9">
    <location>
        <begin position="169"/>
        <end position="185"/>
    </location>
</feature>
<dbReference type="GO" id="GO:0008360">
    <property type="term" value="P:regulation of cell shape"/>
    <property type="evidence" value="ECO:0007669"/>
    <property type="project" value="UniProtKB-KW"/>
</dbReference>
<evidence type="ECO:0000256" key="6">
    <source>
        <dbReference type="ARBA" id="ARBA00023136"/>
    </source>
</evidence>
<dbReference type="InterPro" id="IPR011923">
    <property type="entry name" value="RodA/MrdB"/>
</dbReference>
<evidence type="ECO:0000313" key="10">
    <source>
        <dbReference type="EMBL" id="TQL33637.1"/>
    </source>
</evidence>
<comment type="catalytic activity">
    <reaction evidence="8">
        <text>[GlcNAc-(1-&gt;4)-Mur2Ac(oyl-L-Ala-gamma-D-Glu-L-Lys-D-Ala-D-Ala)](n)-di-trans,octa-cis-undecaprenyl diphosphate + beta-D-GlcNAc-(1-&gt;4)-Mur2Ac(oyl-L-Ala-gamma-D-Glu-L-Lys-D-Ala-D-Ala)-di-trans,octa-cis-undecaprenyl diphosphate = [GlcNAc-(1-&gt;4)-Mur2Ac(oyl-L-Ala-gamma-D-Glu-L-Lys-D-Ala-D-Ala)](n+1)-di-trans,octa-cis-undecaprenyl diphosphate + di-trans,octa-cis-undecaprenyl diphosphate + H(+)</text>
        <dbReference type="Rhea" id="RHEA:23708"/>
        <dbReference type="Rhea" id="RHEA-COMP:9602"/>
        <dbReference type="Rhea" id="RHEA-COMP:9603"/>
        <dbReference type="ChEBI" id="CHEBI:15378"/>
        <dbReference type="ChEBI" id="CHEBI:58405"/>
        <dbReference type="ChEBI" id="CHEBI:60033"/>
        <dbReference type="ChEBI" id="CHEBI:78435"/>
        <dbReference type="EC" id="2.4.99.28"/>
    </reaction>
</comment>
<dbReference type="EMBL" id="VFOK01000001">
    <property type="protein sequence ID" value="TQL33637.1"/>
    <property type="molecule type" value="Genomic_DNA"/>
</dbReference>
<feature type="transmembrane region" description="Helical" evidence="9">
    <location>
        <begin position="349"/>
        <end position="372"/>
    </location>
</feature>
<feature type="transmembrane region" description="Helical" evidence="9">
    <location>
        <begin position="81"/>
        <end position="102"/>
    </location>
</feature>
<dbReference type="NCBIfam" id="TIGR02210">
    <property type="entry name" value="rodA_shape"/>
    <property type="match status" value="1"/>
</dbReference>
<dbReference type="OrthoDB" id="9768187at2"/>
<comment type="caution">
    <text evidence="10">The sequence shown here is derived from an EMBL/GenBank/DDBJ whole genome shotgun (WGS) entry which is preliminary data.</text>
</comment>
<gene>
    <name evidence="10" type="ORF">FB554_1788</name>
</gene>
<protein>
    <recommendedName>
        <fullName evidence="7">peptidoglycan glycosyltransferase</fullName>
        <ecNumber evidence="7">2.4.99.28</ecNumber>
    </recommendedName>
</protein>
<keyword evidence="4" id="KW-0133">Cell shape</keyword>
<comment type="subcellular location">
    <subcellularLocation>
        <location evidence="1">Membrane</location>
        <topology evidence="1">Multi-pass membrane protein</topology>
    </subcellularLocation>
</comment>
<evidence type="ECO:0000256" key="8">
    <source>
        <dbReference type="ARBA" id="ARBA00049902"/>
    </source>
</evidence>
<evidence type="ECO:0000256" key="4">
    <source>
        <dbReference type="ARBA" id="ARBA00022960"/>
    </source>
</evidence>
<evidence type="ECO:0000256" key="5">
    <source>
        <dbReference type="ARBA" id="ARBA00022989"/>
    </source>
</evidence>
<feature type="transmembrane region" description="Helical" evidence="9">
    <location>
        <begin position="114"/>
        <end position="135"/>
    </location>
</feature>
<evidence type="ECO:0000256" key="1">
    <source>
        <dbReference type="ARBA" id="ARBA00004141"/>
    </source>
</evidence>